<dbReference type="Pfam" id="PF12146">
    <property type="entry name" value="Hydrolase_4"/>
    <property type="match status" value="1"/>
</dbReference>
<sequence length="234" mass="26527">MIGCLLIHGFTGAPYEVEPLAEYFRNHTDWIVSSPTLPGHGEQDSLRGITFQQWIDTAEAHLQHLQEQCDTVYLIGFSMGGVLAGYLATKYQVNKLVLLSAAIQYIHPIQMVKDVGGMITDLCRGKLFKNELFIRYSRKVRSTPFVASLEFRKLVQHLKPSFESVFTPTMILQGKLDGLVPYKTAQAIYNLIGSEEKQVKVMENSKHLICHGADRNEVIDSVYRFLTSEMKENK</sequence>
<feature type="active site" description="Charge relay system" evidence="1">
    <location>
        <position position="207"/>
    </location>
</feature>
<feature type="active site" description="Nucleophile" evidence="1">
    <location>
        <position position="78"/>
    </location>
</feature>
<evidence type="ECO:0000256" key="2">
    <source>
        <dbReference type="PIRSR" id="PIRSR017388-2"/>
    </source>
</evidence>
<reference evidence="4 5" key="1">
    <citation type="submission" date="2019-11" db="EMBL/GenBank/DDBJ databases">
        <title>Genome sequences of 17 halophilic strains isolated from different environments.</title>
        <authorList>
            <person name="Furrow R.E."/>
        </authorList>
    </citation>
    <scope>NUCLEOTIDE SEQUENCE [LARGE SCALE GENOMIC DNA]</scope>
    <source>
        <strain evidence="4 5">22506_14_FS</strain>
    </source>
</reference>
<keyword evidence="4" id="KW-0378">Hydrolase</keyword>
<organism evidence="4 5">
    <name type="scientific">Guptibacillus hwajinpoensis</name>
    <dbReference type="NCBI Taxonomy" id="208199"/>
    <lineage>
        <taxon>Bacteria</taxon>
        <taxon>Bacillati</taxon>
        <taxon>Bacillota</taxon>
        <taxon>Bacilli</taxon>
        <taxon>Bacillales</taxon>
        <taxon>Guptibacillaceae</taxon>
        <taxon>Guptibacillus</taxon>
    </lineage>
</organism>
<evidence type="ECO:0000259" key="3">
    <source>
        <dbReference type="Pfam" id="PF12146"/>
    </source>
</evidence>
<dbReference type="EMBL" id="WMEY01000015">
    <property type="protein sequence ID" value="MYL66045.1"/>
    <property type="molecule type" value="Genomic_DNA"/>
</dbReference>
<protein>
    <submittedName>
        <fullName evidence="4">Alpha/beta fold hydrolase</fullName>
    </submittedName>
</protein>
<dbReference type="InterPro" id="IPR012354">
    <property type="entry name" value="Esterase_lipase"/>
</dbReference>
<feature type="binding site" evidence="2">
    <location>
        <position position="79"/>
    </location>
    <ligand>
        <name>substrate</name>
    </ligand>
</feature>
<comment type="caution">
    <text evidence="4">The sequence shown here is derived from an EMBL/GenBank/DDBJ whole genome shotgun (WGS) entry which is preliminary data.</text>
</comment>
<dbReference type="InterPro" id="IPR029058">
    <property type="entry name" value="AB_hydrolase_fold"/>
</dbReference>
<dbReference type="PANTHER" id="PTHR11614">
    <property type="entry name" value="PHOSPHOLIPASE-RELATED"/>
    <property type="match status" value="1"/>
</dbReference>
<dbReference type="InterPro" id="IPR051044">
    <property type="entry name" value="MAG_DAG_Lipase"/>
</dbReference>
<dbReference type="Proteomes" id="UP000447833">
    <property type="component" value="Unassembled WGS sequence"/>
</dbReference>
<evidence type="ECO:0000313" key="5">
    <source>
        <dbReference type="Proteomes" id="UP000447833"/>
    </source>
</evidence>
<dbReference type="AlphaFoldDB" id="A0A845F5Z1"/>
<dbReference type="Gene3D" id="3.40.50.1820">
    <property type="entry name" value="alpha/beta hydrolase"/>
    <property type="match status" value="1"/>
</dbReference>
<feature type="domain" description="Serine aminopeptidase S33" evidence="3">
    <location>
        <begin position="4"/>
        <end position="210"/>
    </location>
</feature>
<dbReference type="InterPro" id="IPR022742">
    <property type="entry name" value="Hydrolase_4"/>
</dbReference>
<feature type="binding site" evidence="2">
    <location>
        <position position="10"/>
    </location>
    <ligand>
        <name>substrate</name>
    </ligand>
</feature>
<feature type="active site" description="Charge relay system" evidence="1">
    <location>
        <position position="177"/>
    </location>
</feature>
<dbReference type="PIRSF" id="PIRSF017388">
    <property type="entry name" value="Esterase_lipase"/>
    <property type="match status" value="1"/>
</dbReference>
<gene>
    <name evidence="4" type="ORF">GLW07_22220</name>
</gene>
<dbReference type="SUPFAM" id="SSF53474">
    <property type="entry name" value="alpha/beta-Hydrolases"/>
    <property type="match status" value="1"/>
</dbReference>
<proteinExistence type="predicted"/>
<evidence type="ECO:0000313" key="4">
    <source>
        <dbReference type="EMBL" id="MYL66045.1"/>
    </source>
</evidence>
<evidence type="ECO:0000256" key="1">
    <source>
        <dbReference type="PIRSR" id="PIRSR017388-1"/>
    </source>
</evidence>
<dbReference type="RefSeq" id="WP_160921720.1">
    <property type="nucleotide sequence ID" value="NZ_WMEY01000015.1"/>
</dbReference>
<accession>A0A845F5Z1</accession>
<name>A0A845F5Z1_9BACL</name>
<dbReference type="GO" id="GO:0052689">
    <property type="term" value="F:carboxylic ester hydrolase activity"/>
    <property type="evidence" value="ECO:0007669"/>
    <property type="project" value="InterPro"/>
</dbReference>